<dbReference type="Proteomes" id="UP000247811">
    <property type="component" value="Unassembled WGS sequence"/>
</dbReference>
<gene>
    <name evidence="1" type="ORF">C7444_101344</name>
</gene>
<sequence length="214" mass="23654">MLRGLVLLLVAANLLFFGWTQGWLRSVIDLSPEADREPQRIAQQVQPDLIRPVAPGSLVAPPPICLEAGPFTPAEFSSADNAVRALLPQGGWAVTRLEKPGVWLVYMGRYAKPEAMQRRIEDLKKRNIGYTEVEEPATLVPGLSLGRFNGIEEAREAVRRLESQRLRSARIVTLTPPTVWHTIRVPAADVSVQESLKGIGAPLHGKRFQPCRNG</sequence>
<evidence type="ECO:0008006" key="3">
    <source>
        <dbReference type="Google" id="ProtNLM"/>
    </source>
</evidence>
<keyword evidence="2" id="KW-1185">Reference proteome</keyword>
<dbReference type="RefSeq" id="WP_146219322.1">
    <property type="nucleotide sequence ID" value="NZ_QJJS01000001.1"/>
</dbReference>
<organism evidence="1 2">
    <name type="scientific">Sphaerotilus hippei</name>
    <dbReference type="NCBI Taxonomy" id="744406"/>
    <lineage>
        <taxon>Bacteria</taxon>
        <taxon>Pseudomonadati</taxon>
        <taxon>Pseudomonadota</taxon>
        <taxon>Betaproteobacteria</taxon>
        <taxon>Burkholderiales</taxon>
        <taxon>Sphaerotilaceae</taxon>
        <taxon>Sphaerotilus</taxon>
    </lineage>
</organism>
<dbReference type="OrthoDB" id="9153162at2"/>
<comment type="caution">
    <text evidence="1">The sequence shown here is derived from an EMBL/GenBank/DDBJ whole genome shotgun (WGS) entry which is preliminary data.</text>
</comment>
<accession>A0A318H695</accession>
<protein>
    <recommendedName>
        <fullName evidence="3">Sporulation related protein</fullName>
    </recommendedName>
</protein>
<evidence type="ECO:0000313" key="1">
    <source>
        <dbReference type="EMBL" id="PXW99514.1"/>
    </source>
</evidence>
<proteinExistence type="predicted"/>
<name>A0A318H695_9BURK</name>
<dbReference type="AlphaFoldDB" id="A0A318H695"/>
<reference evidence="1 2" key="1">
    <citation type="submission" date="2018-05" db="EMBL/GenBank/DDBJ databases">
        <title>Genomic Encyclopedia of Type Strains, Phase IV (KMG-IV): sequencing the most valuable type-strain genomes for metagenomic binning, comparative biology and taxonomic classification.</title>
        <authorList>
            <person name="Goeker M."/>
        </authorList>
    </citation>
    <scope>NUCLEOTIDE SEQUENCE [LARGE SCALE GENOMIC DNA]</scope>
    <source>
        <strain evidence="1 2">DSM 566</strain>
    </source>
</reference>
<evidence type="ECO:0000313" key="2">
    <source>
        <dbReference type="Proteomes" id="UP000247811"/>
    </source>
</evidence>
<dbReference type="EMBL" id="QJJS01000001">
    <property type="protein sequence ID" value="PXW99514.1"/>
    <property type="molecule type" value="Genomic_DNA"/>
</dbReference>